<evidence type="ECO:0000313" key="2">
    <source>
        <dbReference type="EMBL" id="PST38870.1"/>
    </source>
</evidence>
<comment type="caution">
    <text evidence="2">The sequence shown here is derived from an EMBL/GenBank/DDBJ whole genome shotgun (WGS) entry which is preliminary data.</text>
</comment>
<dbReference type="Proteomes" id="UP000241048">
    <property type="component" value="Unassembled WGS sequence"/>
</dbReference>
<reference evidence="2 3" key="1">
    <citation type="submission" date="2018-03" db="EMBL/GenBank/DDBJ databases">
        <title>Lachnoclostridium SNUG30386 gen.nov., sp.nov., isolated from human faeces.</title>
        <authorList>
            <person name="Seo B."/>
            <person name="Jeon K."/>
            <person name="Ko G."/>
        </authorList>
    </citation>
    <scope>NUCLEOTIDE SEQUENCE [LARGE SCALE GENOMIC DNA]</scope>
    <source>
        <strain evidence="2 3">SNUG30386</strain>
    </source>
</reference>
<evidence type="ECO:0000313" key="3">
    <source>
        <dbReference type="Proteomes" id="UP000241048"/>
    </source>
</evidence>
<evidence type="ECO:0000259" key="1">
    <source>
        <dbReference type="Pfam" id="PF18980"/>
    </source>
</evidence>
<name>A0A2T3FUD6_9CLOT</name>
<proteinExistence type="predicted"/>
<protein>
    <recommendedName>
        <fullName evidence="1">DUF5716 domain-containing protein</fullName>
    </recommendedName>
</protein>
<dbReference type="InterPro" id="IPR043770">
    <property type="entry name" value="DUF5716_C"/>
</dbReference>
<dbReference type="EMBL" id="PYLO01000001">
    <property type="protein sequence ID" value="PST38870.1"/>
    <property type="molecule type" value="Genomic_DNA"/>
</dbReference>
<dbReference type="RefSeq" id="WP_107000037.1">
    <property type="nucleotide sequence ID" value="NZ_PYLO01000001.1"/>
</dbReference>
<organism evidence="2 3">
    <name type="scientific">Clostridium fessum</name>
    <dbReference type="NCBI Taxonomy" id="2126740"/>
    <lineage>
        <taxon>Bacteria</taxon>
        <taxon>Bacillati</taxon>
        <taxon>Bacillota</taxon>
        <taxon>Clostridia</taxon>
        <taxon>Eubacteriales</taxon>
        <taxon>Clostridiaceae</taxon>
        <taxon>Clostridium</taxon>
    </lineage>
</organism>
<feature type="domain" description="DUF5716" evidence="1">
    <location>
        <begin position="107"/>
        <end position="406"/>
    </location>
</feature>
<dbReference type="Pfam" id="PF18980">
    <property type="entry name" value="DUF5716_C"/>
    <property type="match status" value="1"/>
</dbReference>
<gene>
    <name evidence="2" type="ORF">C7U56_02765</name>
</gene>
<dbReference type="AlphaFoldDB" id="A0A2T3FUD6"/>
<accession>A0A2T3FUD6</accession>
<sequence length="406" mass="46112">MNGLIIGMDLCDSCTHISCQGQDTIWSFPTRIGKEPDSDVWRVAEESAGGALEGMVVEDKLLSLAMKDGTATIDGVRYEGLYLLKMFLKQVLAIPRQASGKEEIENLVITVPKLEVKLLDCLMYCADFLEIDRSRVHVISHAESFVYYVMSQKREVWSNQVGMFELSENGLHYYELRVQRGLRQMQVVADQEELEESFHLNVLDSDAGIQMADRILSSCAERLLQKRLFSAIILTGRGFAQTDWASDFMQQICKRRRVFAEMDVFTRGALIRSEDLCEAQSAYHFTCICEGRLKTTVSLKIQEREKEGQLVLASAGDSWYETKMTAEFIVSGTPEVEFSLQPLEPRKKKTVKIPLEGFPKRPDRTTRIEMAFGFTGEDTMIVMIRDLGFGELFPATNRMIKQEVSL</sequence>
<keyword evidence="3" id="KW-1185">Reference proteome</keyword>